<dbReference type="PANTHER" id="PTHR43802:SF1">
    <property type="entry name" value="IP11341P-RELATED"/>
    <property type="match status" value="1"/>
</dbReference>
<dbReference type="InterPro" id="IPR029045">
    <property type="entry name" value="ClpP/crotonase-like_dom_sf"/>
</dbReference>
<evidence type="ECO:0000256" key="1">
    <source>
        <dbReference type="ARBA" id="ARBA00005254"/>
    </source>
</evidence>
<gene>
    <name evidence="2" type="ORF">HF577_22820</name>
</gene>
<dbReference type="EMBL" id="JAAXKY010000082">
    <property type="protein sequence ID" value="NMH79912.1"/>
    <property type="molecule type" value="Genomic_DNA"/>
</dbReference>
<comment type="similarity">
    <text evidence="1">Belongs to the enoyl-CoA hydratase/isomerase family.</text>
</comment>
<proteinExistence type="inferred from homology"/>
<sequence>MVRTYCRAVSGLREDHGDPDAAVLADHAPDGVLTLTFNRPERRNGWAEDMEQGYYDLLVRAAADPDVRAVVVTGAGSTFCPGADLSRLGGLGAEGARLPHKPVDVPRQFPKPLIAAINGGCAGVGLVQALFCHVRFAADTARFSTAFARRGLIAEYGVAWTLQRLVGVENAMDLLLSGRTVDAAEAKELGLVSRVVPRADVLGAAQAYAGDLARNCSPRAMAVIAGQVLADQEGSFDEALERSYIHADRFIGSADLREGVASFLEKRPPRFAPLGSRESTLRAP</sequence>
<dbReference type="Proteomes" id="UP001296706">
    <property type="component" value="Unassembled WGS sequence"/>
</dbReference>
<dbReference type="Pfam" id="PF00378">
    <property type="entry name" value="ECH_1"/>
    <property type="match status" value="1"/>
</dbReference>
<evidence type="ECO:0000313" key="3">
    <source>
        <dbReference type="Proteomes" id="UP001296706"/>
    </source>
</evidence>
<dbReference type="CDD" id="cd06558">
    <property type="entry name" value="crotonase-like"/>
    <property type="match status" value="1"/>
</dbReference>
<dbReference type="GO" id="GO:0004300">
    <property type="term" value="F:enoyl-CoA hydratase activity"/>
    <property type="evidence" value="ECO:0007669"/>
    <property type="project" value="UniProtKB-EC"/>
</dbReference>
<dbReference type="EC" id="4.2.1.17" evidence="2"/>
<dbReference type="InterPro" id="IPR001753">
    <property type="entry name" value="Enoyl-CoA_hydra/iso"/>
</dbReference>
<name>A0ABX1RIV4_9PSEU</name>
<comment type="caution">
    <text evidence="2">The sequence shown here is derived from an EMBL/GenBank/DDBJ whole genome shotgun (WGS) entry which is preliminary data.</text>
</comment>
<organism evidence="2 3">
    <name type="scientific">Pseudonocardia xinjiangensis</name>
    <dbReference type="NCBI Taxonomy" id="75289"/>
    <lineage>
        <taxon>Bacteria</taxon>
        <taxon>Bacillati</taxon>
        <taxon>Actinomycetota</taxon>
        <taxon>Actinomycetes</taxon>
        <taxon>Pseudonocardiales</taxon>
        <taxon>Pseudonocardiaceae</taxon>
        <taxon>Pseudonocardia</taxon>
    </lineage>
</organism>
<reference evidence="2 3" key="1">
    <citation type="submission" date="2020-04" db="EMBL/GenBank/DDBJ databases">
        <authorList>
            <person name="Klaysubun C."/>
            <person name="Duangmal K."/>
            <person name="Lipun K."/>
        </authorList>
    </citation>
    <scope>NUCLEOTIDE SEQUENCE [LARGE SCALE GENOMIC DNA]</scope>
    <source>
        <strain evidence="2 3">JCM 11839</strain>
    </source>
</reference>
<dbReference type="PANTHER" id="PTHR43802">
    <property type="entry name" value="ENOYL-COA HYDRATASE"/>
    <property type="match status" value="1"/>
</dbReference>
<protein>
    <submittedName>
        <fullName evidence="2">Enoyl-CoA hydratase</fullName>
        <ecNumber evidence="2">4.2.1.17</ecNumber>
    </submittedName>
</protein>
<keyword evidence="2" id="KW-0456">Lyase</keyword>
<evidence type="ECO:0000313" key="2">
    <source>
        <dbReference type="EMBL" id="NMH79912.1"/>
    </source>
</evidence>
<dbReference type="SUPFAM" id="SSF52096">
    <property type="entry name" value="ClpP/crotonase"/>
    <property type="match status" value="1"/>
</dbReference>
<keyword evidence="3" id="KW-1185">Reference proteome</keyword>
<dbReference type="Gene3D" id="3.90.226.10">
    <property type="entry name" value="2-enoyl-CoA Hydratase, Chain A, domain 1"/>
    <property type="match status" value="1"/>
</dbReference>
<accession>A0ABX1RIV4</accession>